<evidence type="ECO:0000313" key="2">
    <source>
        <dbReference type="Proteomes" id="UP000032266"/>
    </source>
</evidence>
<organism evidence="1 2">
    <name type="scientific">Gynuella sunshinyii YC6258</name>
    <dbReference type="NCBI Taxonomy" id="1445510"/>
    <lineage>
        <taxon>Bacteria</taxon>
        <taxon>Pseudomonadati</taxon>
        <taxon>Pseudomonadota</taxon>
        <taxon>Gammaproteobacteria</taxon>
        <taxon>Oceanospirillales</taxon>
        <taxon>Saccharospirillaceae</taxon>
        <taxon>Gynuella</taxon>
    </lineage>
</organism>
<protein>
    <submittedName>
        <fullName evidence="1">Uncharacterized protein</fullName>
    </submittedName>
</protein>
<reference evidence="1 2" key="1">
    <citation type="submission" date="2014-01" db="EMBL/GenBank/DDBJ databases">
        <title>Full genme sequencing of cellulolytic bacterium Gynuella sunshinyii YC6258T gen. nov., sp. nov.</title>
        <authorList>
            <person name="Khan H."/>
            <person name="Chung E.J."/>
            <person name="Chung Y.R."/>
        </authorList>
    </citation>
    <scope>NUCLEOTIDE SEQUENCE [LARGE SCALE GENOMIC DNA]</scope>
    <source>
        <strain evidence="1 2">YC6258</strain>
    </source>
</reference>
<proteinExistence type="predicted"/>
<keyword evidence="2" id="KW-1185">Reference proteome</keyword>
<evidence type="ECO:0000313" key="1">
    <source>
        <dbReference type="EMBL" id="AJQ96887.1"/>
    </source>
</evidence>
<name>A0A0C5VQL6_9GAMM</name>
<gene>
    <name evidence="1" type="ORF">YC6258_04855</name>
</gene>
<dbReference type="EMBL" id="CP007142">
    <property type="protein sequence ID" value="AJQ96887.1"/>
    <property type="molecule type" value="Genomic_DNA"/>
</dbReference>
<dbReference type="KEGG" id="gsn:YC6258_04855"/>
<dbReference type="AlphaFoldDB" id="A0A0C5VQL6"/>
<dbReference type="HOGENOM" id="CLU_3252292_0_0_6"/>
<dbReference type="STRING" id="1445510.YC6258_04855"/>
<sequence>MSLKKNEYQQMWCMNDGSAIVGMWPQPVCGGPTQSYVPVSNG</sequence>
<dbReference type="Proteomes" id="UP000032266">
    <property type="component" value="Chromosome"/>
</dbReference>
<accession>A0A0C5VQL6</accession>